<comment type="caution">
    <text evidence="1">The sequence shown here is derived from an EMBL/GenBank/DDBJ whole genome shotgun (WGS) entry which is preliminary data.</text>
</comment>
<keyword evidence="2" id="KW-1185">Reference proteome</keyword>
<proteinExistence type="predicted"/>
<organism evidence="1 2">
    <name type="scientific">Auriscalpium vulgare</name>
    <dbReference type="NCBI Taxonomy" id="40419"/>
    <lineage>
        <taxon>Eukaryota</taxon>
        <taxon>Fungi</taxon>
        <taxon>Dikarya</taxon>
        <taxon>Basidiomycota</taxon>
        <taxon>Agaricomycotina</taxon>
        <taxon>Agaricomycetes</taxon>
        <taxon>Russulales</taxon>
        <taxon>Auriscalpiaceae</taxon>
        <taxon>Auriscalpium</taxon>
    </lineage>
</organism>
<evidence type="ECO:0000313" key="1">
    <source>
        <dbReference type="EMBL" id="KAI0046467.1"/>
    </source>
</evidence>
<dbReference type="Proteomes" id="UP000814033">
    <property type="component" value="Unassembled WGS sequence"/>
</dbReference>
<name>A0ACB8RRI8_9AGAM</name>
<sequence>MHRRPNQQAPTLSPYDPPPSNGPNSTAFPRATSPSGISLFLSKPAKWFSRTPAGSRIPSSGSAEPRSSTSSFGARKPKISHPTDPRPILPTLQSEPYLQSPVHGASRSVYDLSLARTQTAFDSPPHPLTSRSAGSPSKSRQLPSGLGDLRSLSRKPWSQSAEELGKFSVSAPSSPAAASFQDKISQYRGGSPTHSPSSSHSQQRHPFPTITTTPVVVSGSPPGSSSPGSHSPLASASPPASPASSLLHVRSHSFTPKLPSKLSASKLGPPSPVRKMSGASDKEYDPNAKEKAYTGRGAFPFTFGGKPANNSTTVYGNLPSAPGDVGLMPPPTIVEPSASEDPRDPGEKRSSQITFHSGFINRATDFSPPPAYNPGYAHNLASVAKGWKPFKVVLRGTKMQFYKPPSDRTAAVKELFPVGIVPLDQEEPEPAQADAKAQEGKVKEQLAPAARRKRAFWGRRTHPDLVLDAHGGVEKGTFEALVHEAVFATTFTSADLEEAAEAEVDVPASVQRPTAWQDFALAVLFALPPILGPARFEAEFVRCCTYLVGGAEADVRESQRDYVSWLAAEYLHYHSAPADAAAWEEFLAETVPDFTGGSSDARRGAIPPSVSVQAIYSRSPAEPAIDEHTFSPNLGTFSPRPEAERMASLQDALSGHAPVPINSPSPLRAAPDSRHRPSGSGSHSQTFWQAMDREGFTRDFLIRLDPQDIARSLFVFNRNMLEEAPERLTVQDCLTAADAHHAESTSTVGPQKSFLYPFLGSDHRPHWLTKLILLHILVPSSPGPSASRLSEDASSRTSRTYSRAESITAWARVGELCRITGDETSWRAVVAALCSRPVARLEKTWKRVEPGVISVVDGWIGRGPRPEGSVVEHTLTFWGGEMCDNMRIALDKATVNEEQEAYGLQHMTEAKNVFAEFRTAYSLCPRKVNQQPDNWNEDADSLLAVWLTLSAIGGGLGNVASQFVHVDQFMSLSLAAESRRKGFYEPHFWTRSSSSMGFTSLSLVPLLFPEPLPYVNLINRAELMRSRLESGPTKLNEEDVRLLRGVDRVESRKRHSFAASDSVEGRHGRDFGGTVVPLFDGELLLLVQPSAELSKSRPPSRAPSRPPSALFDGQSPEKSMSRVPSIRVRPGPSQGLDRKASLARRNSLPSISQRTSLIIPEHSADRPVRVVVQAGTLERLVDVLAHGLPGVSVSIADDNGEMPLKHGRTRDVKLDGAEFNTVWWGVFRSFLTPLVFFELLRKRYVSASRISQPSSADLVKLALIRREVLDVVMEWLQVGGGAQDILDDAALYHAVQAFLNSRTDHELPSFSDRSDARVSESRANLLAKQQAVAAVFAQQTMRPVLPTPLTRENAIGGTGAPNYGTNLPNFDRTTPEDLVSNLDTLAAAAFRNVTEEDLFITADLLEVQTADRMGWFLPRDASTTNDDVDIQTIYSHLKEVHPSPMISELAQDELYRLLPPAIRSGLRAYHVLRKWIVSKIVAPRIGLQTRQARLELLLRSIEICREKSVPDAPLESSSLLPTEQRTIRSFVESILTSATLSPESRSHQRAWYNVAVNRSVSCDSLAAYLAKLIHPPSSGIIHLTTDMGYTLERMLEILSLPDVLDSPEAGSLVNLDKRRHLYHLILDAVPSSDASRSRRRREVDARDFDRLNHLEHEVMKLQFDLRAIKDEAYREAIQAPTNTAVRRLPRPFQKDVAAQHEKNKRDRHLRDRLGKERKQEQHRNDKRDEYLSKAMHTRRPYTAAQRQHRTKKSGSSTFFQQLMRPISSAFALDNVEVSTEKRTAAELDFTPTGKPALVVNVVDAKVTPFINYDRSYTFQLDTEDGGHYLMQAATKQEMTKWTQTIDHVSRSAARRRLTYLGNSPKPQLADHIHDHAPTSIRDPTAVFGVDLEFLLKREAGCETVPPGAIPSIIERCLAEVEARGLTEVGIYRIAGATTEVSSLKDALNRGIWPITPTTDIYAICDLVKSWFRVLPECAFPAFSYFDIINAMKIEDFNTRMDRVRTIIHALPRHNFDLVKRVVEHLDKVTDYEEQNHMTADALAIVFSPNLLRAPNNDFLMIMANMQFTNRLVKGLVTHFHTVFDEVDHDADNDLEEDDEFDEPIPEEDEAELDSFFAS</sequence>
<reference evidence="1" key="2">
    <citation type="journal article" date="2022" name="New Phytol.">
        <title>Evolutionary transition to the ectomycorrhizal habit in the genomes of a hyperdiverse lineage of mushroom-forming fungi.</title>
        <authorList>
            <person name="Looney B."/>
            <person name="Miyauchi S."/>
            <person name="Morin E."/>
            <person name="Drula E."/>
            <person name="Courty P.E."/>
            <person name="Kohler A."/>
            <person name="Kuo A."/>
            <person name="LaButti K."/>
            <person name="Pangilinan J."/>
            <person name="Lipzen A."/>
            <person name="Riley R."/>
            <person name="Andreopoulos W."/>
            <person name="He G."/>
            <person name="Johnson J."/>
            <person name="Nolan M."/>
            <person name="Tritt A."/>
            <person name="Barry K.W."/>
            <person name="Grigoriev I.V."/>
            <person name="Nagy L.G."/>
            <person name="Hibbett D."/>
            <person name="Henrissat B."/>
            <person name="Matheny P.B."/>
            <person name="Labbe J."/>
            <person name="Martin F.M."/>
        </authorList>
    </citation>
    <scope>NUCLEOTIDE SEQUENCE</scope>
    <source>
        <strain evidence="1">FP105234-sp</strain>
    </source>
</reference>
<gene>
    <name evidence="1" type="ORF">FA95DRAFT_1606903</name>
</gene>
<evidence type="ECO:0000313" key="2">
    <source>
        <dbReference type="Proteomes" id="UP000814033"/>
    </source>
</evidence>
<dbReference type="EMBL" id="MU275925">
    <property type="protein sequence ID" value="KAI0046467.1"/>
    <property type="molecule type" value="Genomic_DNA"/>
</dbReference>
<reference evidence="1" key="1">
    <citation type="submission" date="2021-02" db="EMBL/GenBank/DDBJ databases">
        <authorList>
            <consortium name="DOE Joint Genome Institute"/>
            <person name="Ahrendt S."/>
            <person name="Looney B.P."/>
            <person name="Miyauchi S."/>
            <person name="Morin E."/>
            <person name="Drula E."/>
            <person name="Courty P.E."/>
            <person name="Chicoki N."/>
            <person name="Fauchery L."/>
            <person name="Kohler A."/>
            <person name="Kuo A."/>
            <person name="Labutti K."/>
            <person name="Pangilinan J."/>
            <person name="Lipzen A."/>
            <person name="Riley R."/>
            <person name="Andreopoulos W."/>
            <person name="He G."/>
            <person name="Johnson J."/>
            <person name="Barry K.W."/>
            <person name="Grigoriev I.V."/>
            <person name="Nagy L."/>
            <person name="Hibbett D."/>
            <person name="Henrissat B."/>
            <person name="Matheny P.B."/>
            <person name="Labbe J."/>
            <person name="Martin F."/>
        </authorList>
    </citation>
    <scope>NUCLEOTIDE SEQUENCE</scope>
    <source>
        <strain evidence="1">FP105234-sp</strain>
    </source>
</reference>
<accession>A0ACB8RRI8</accession>
<protein>
    <submittedName>
        <fullName evidence="1">Uncharacterized protein</fullName>
    </submittedName>
</protein>